<dbReference type="InterPro" id="IPR002877">
    <property type="entry name" value="RNA_MeTrfase_FtsJ_dom"/>
</dbReference>
<evidence type="ECO:0000256" key="4">
    <source>
        <dbReference type="ARBA" id="ARBA00022679"/>
    </source>
</evidence>
<dbReference type="GO" id="GO:0005739">
    <property type="term" value="C:mitochondrion"/>
    <property type="evidence" value="ECO:0007669"/>
    <property type="project" value="TreeGrafter"/>
</dbReference>
<dbReference type="AlphaFoldDB" id="A0A9P9HED5"/>
<dbReference type="PANTHER" id="PTHR10920">
    <property type="entry name" value="RIBOSOMAL RNA METHYLTRANSFERASE"/>
    <property type="match status" value="1"/>
</dbReference>
<reference evidence="10" key="1">
    <citation type="journal article" date="2021" name="Nat. Commun.">
        <title>Genetic determinants of endophytism in the Arabidopsis root mycobiome.</title>
        <authorList>
            <person name="Mesny F."/>
            <person name="Miyauchi S."/>
            <person name="Thiergart T."/>
            <person name="Pickel B."/>
            <person name="Atanasova L."/>
            <person name="Karlsson M."/>
            <person name="Huettel B."/>
            <person name="Barry K.W."/>
            <person name="Haridas S."/>
            <person name="Chen C."/>
            <person name="Bauer D."/>
            <person name="Andreopoulos W."/>
            <person name="Pangilinan J."/>
            <person name="LaButti K."/>
            <person name="Riley R."/>
            <person name="Lipzen A."/>
            <person name="Clum A."/>
            <person name="Drula E."/>
            <person name="Henrissat B."/>
            <person name="Kohler A."/>
            <person name="Grigoriev I.V."/>
            <person name="Martin F.M."/>
            <person name="Hacquard S."/>
        </authorList>
    </citation>
    <scope>NUCLEOTIDE SEQUENCE</scope>
    <source>
        <strain evidence="10">MPI-CAGE-AT-0023</strain>
    </source>
</reference>
<feature type="region of interest" description="Disordered" evidence="8">
    <location>
        <begin position="160"/>
        <end position="181"/>
    </location>
</feature>
<feature type="region of interest" description="Disordered" evidence="8">
    <location>
        <begin position="475"/>
        <end position="495"/>
    </location>
</feature>
<feature type="region of interest" description="Disordered" evidence="8">
    <location>
        <begin position="276"/>
        <end position="431"/>
    </location>
</feature>
<dbReference type="Gene3D" id="1.20.5.1700">
    <property type="match status" value="1"/>
</dbReference>
<feature type="compositionally biased region" description="Basic and acidic residues" evidence="8">
    <location>
        <begin position="928"/>
        <end position="938"/>
    </location>
</feature>
<dbReference type="RefSeq" id="XP_046051515.1">
    <property type="nucleotide sequence ID" value="XM_046201133.1"/>
</dbReference>
<evidence type="ECO:0000256" key="8">
    <source>
        <dbReference type="SAM" id="MobiDB-lite"/>
    </source>
</evidence>
<dbReference type="GO" id="GO:0008650">
    <property type="term" value="F:rRNA (uridine-2'-O-)-methyltransferase activity"/>
    <property type="evidence" value="ECO:0007669"/>
    <property type="project" value="TreeGrafter"/>
</dbReference>
<feature type="region of interest" description="Disordered" evidence="8">
    <location>
        <begin position="847"/>
        <end position="890"/>
    </location>
</feature>
<organism evidence="10 11">
    <name type="scientific">Fusarium redolens</name>
    <dbReference type="NCBI Taxonomy" id="48865"/>
    <lineage>
        <taxon>Eukaryota</taxon>
        <taxon>Fungi</taxon>
        <taxon>Dikarya</taxon>
        <taxon>Ascomycota</taxon>
        <taxon>Pezizomycotina</taxon>
        <taxon>Sordariomycetes</taxon>
        <taxon>Hypocreomycetidae</taxon>
        <taxon>Hypocreales</taxon>
        <taxon>Nectriaceae</taxon>
        <taxon>Fusarium</taxon>
        <taxon>Fusarium redolens species complex</taxon>
    </lineage>
</organism>
<evidence type="ECO:0000259" key="9">
    <source>
        <dbReference type="Pfam" id="PF01728"/>
    </source>
</evidence>
<evidence type="ECO:0000256" key="7">
    <source>
        <dbReference type="SAM" id="Coils"/>
    </source>
</evidence>
<comment type="caution">
    <text evidence="10">The sequence shown here is derived from an EMBL/GenBank/DDBJ whole genome shotgun (WGS) entry which is preliminary data.</text>
</comment>
<feature type="domain" description="Ribosomal RNA methyltransferase FtsJ" evidence="9">
    <location>
        <begin position="614"/>
        <end position="851"/>
    </location>
</feature>
<keyword evidence="5" id="KW-0949">S-adenosyl-L-methionine</keyword>
<evidence type="ECO:0000256" key="2">
    <source>
        <dbReference type="ARBA" id="ARBA00022552"/>
    </source>
</evidence>
<proteinExistence type="inferred from homology"/>
<dbReference type="SUPFAM" id="SSF53335">
    <property type="entry name" value="S-adenosyl-L-methionine-dependent methyltransferases"/>
    <property type="match status" value="1"/>
</dbReference>
<dbReference type="Gene3D" id="3.40.50.150">
    <property type="entry name" value="Vaccinia Virus protein VP39"/>
    <property type="match status" value="1"/>
</dbReference>
<comment type="similarity">
    <text evidence="1">Belongs to the class I-like SAM-binding methyltransferase superfamily. RNA methyltransferase RlmE family.</text>
</comment>
<keyword evidence="11" id="KW-1185">Reference proteome</keyword>
<accession>A0A9P9HED5</accession>
<keyword evidence="4" id="KW-0808">Transferase</keyword>
<dbReference type="InterPro" id="IPR015507">
    <property type="entry name" value="rRNA-MeTfrase_E"/>
</dbReference>
<feature type="coiled-coil region" evidence="7">
    <location>
        <begin position="36"/>
        <end position="102"/>
    </location>
</feature>
<evidence type="ECO:0000256" key="3">
    <source>
        <dbReference type="ARBA" id="ARBA00022603"/>
    </source>
</evidence>
<dbReference type="EMBL" id="JAGMUX010000006">
    <property type="protein sequence ID" value="KAH7255946.1"/>
    <property type="molecule type" value="Genomic_DNA"/>
</dbReference>
<dbReference type="OrthoDB" id="20105at2759"/>
<sequence>MKKTKSTERATRISELELRHQDNVHQIDLTGRDEEARLLKLRLLTLRDENASLKDRLVQRDALVKQITKKGKDAHAELTEAKEKLKAQEMQLRKQGNELEGLKVGQDSNKVLQEKLALSHKLDQIQPELEHLKTQLENHRAVVAQKQDLERQLSSIEVELENEKRSKKRMQSKNHDNDQMKEQLDEAKRELEKLKKEHSRELREVRGECDMLEGRVEDTRSKLKKTQGDLKDTRAELASCRAELEEAHKALATNKPNKKSVTMKEHPIGKKRAPDLSMEDISIGTPGPDEATFRRPSKKRGAERALVGEKSTFSITPFLNRTKNLSDNMSDELSELHSPTGKSAGASEPVIFEEVAPEAGDSMSMEPIEEAAESDHQAEDDAVAEQEEQPKAQKARGRPRKALDDAPTTKKNMPVQAKRKPKAAKASSKVEMIAEVDEVEEPEAEPIEKPKKMPGLLKSNPATASLRIGHDDADTRKKKRKMLGGGNKTLFDDEDVEPIPRPAKIQMGAGRRLKAPLGNVRGAFGGATFSPLKKDRRGIVTKSFITKNAYFNSSNLMNIRLPSAFSSLGWKLSPCLFVSRPAAESIRWSSSGSRWKQRQSRDAYARGAKVQGLKSRAAFKLLEMDSKYKLFKGNGQTVVDLGYAPGSWSQVAVERTRPNGRVIGIDLIPAQPPRGVATFQGDFLSPVVQEMVKSFILESHQHPPVGQEIEKADSSGTEEGIAVDRPSYLDMERHTGQNEPPASGPEASSKRIVDVVLSDMSAPWEQTTGFNVKTLSNPYHRLMNTSGNGFRDHTGSMDLCAAALQFASDTLRSGGHFVCKFYQGPEDKEFEKKLKTLFTKVFREKPDSSRKGVASGGSTESKLVQGDGLTTSGDNAGAGSGGESQSSDSHLGELEQTVIIGDGTDNDDGSLLTLLVDVGDNSGQGDGRSVDLGRKQTSENDLVEGRVGSACNMWGDG</sequence>
<feature type="compositionally biased region" description="Polar residues" evidence="8">
    <location>
        <begin position="311"/>
        <end position="328"/>
    </location>
</feature>
<evidence type="ECO:0000313" key="10">
    <source>
        <dbReference type="EMBL" id="KAH7255946.1"/>
    </source>
</evidence>
<evidence type="ECO:0000256" key="6">
    <source>
        <dbReference type="ARBA" id="ARBA00041184"/>
    </source>
</evidence>
<gene>
    <name evidence="10" type="ORF">BKA55DRAFT_726274</name>
</gene>
<dbReference type="PANTHER" id="PTHR10920:SF18">
    <property type="entry name" value="RRNA METHYLTRANSFERASE 2, MITOCHONDRIAL"/>
    <property type="match status" value="1"/>
</dbReference>
<keyword evidence="7" id="KW-0175">Coiled coil</keyword>
<dbReference type="HAMAP" id="MF_01547">
    <property type="entry name" value="RNA_methyltr_E"/>
    <property type="match status" value="1"/>
</dbReference>
<keyword evidence="2" id="KW-0698">rRNA processing</keyword>
<dbReference type="Pfam" id="PF01728">
    <property type="entry name" value="FtsJ"/>
    <property type="match status" value="1"/>
</dbReference>
<dbReference type="InterPro" id="IPR050082">
    <property type="entry name" value="RNA_methyltr_RlmE"/>
</dbReference>
<dbReference type="GeneID" id="70231087"/>
<evidence type="ECO:0000256" key="1">
    <source>
        <dbReference type="ARBA" id="ARBA00009258"/>
    </source>
</evidence>
<feature type="compositionally biased region" description="Polar residues" evidence="8">
    <location>
        <begin position="856"/>
        <end position="874"/>
    </location>
</feature>
<keyword evidence="3 10" id="KW-0489">Methyltransferase</keyword>
<feature type="region of interest" description="Disordered" evidence="8">
    <location>
        <begin position="918"/>
        <end position="938"/>
    </location>
</feature>
<dbReference type="InterPro" id="IPR029063">
    <property type="entry name" value="SAM-dependent_MTases_sf"/>
</dbReference>
<evidence type="ECO:0000313" key="11">
    <source>
        <dbReference type="Proteomes" id="UP000720189"/>
    </source>
</evidence>
<protein>
    <recommendedName>
        <fullName evidence="6">rRNA methyltransferase 2, mitochondrial</fullName>
    </recommendedName>
</protein>
<evidence type="ECO:0000256" key="5">
    <source>
        <dbReference type="ARBA" id="ARBA00022691"/>
    </source>
</evidence>
<dbReference type="Proteomes" id="UP000720189">
    <property type="component" value="Unassembled WGS sequence"/>
</dbReference>
<name>A0A9P9HED5_FUSRE</name>